<evidence type="ECO:0000256" key="1">
    <source>
        <dbReference type="SAM" id="MobiDB-lite"/>
    </source>
</evidence>
<dbReference type="InterPro" id="IPR011032">
    <property type="entry name" value="GroES-like_sf"/>
</dbReference>
<dbReference type="InterPro" id="IPR052733">
    <property type="entry name" value="Chloroplast_QOR"/>
</dbReference>
<dbReference type="Pfam" id="PF13602">
    <property type="entry name" value="ADH_zinc_N_2"/>
    <property type="match status" value="1"/>
</dbReference>
<dbReference type="EMBL" id="BAABDD010000019">
    <property type="protein sequence ID" value="GAA3754182.1"/>
    <property type="molecule type" value="Genomic_DNA"/>
</dbReference>
<keyword evidence="4" id="KW-1185">Reference proteome</keyword>
<dbReference type="Pfam" id="PF08240">
    <property type="entry name" value="ADH_N"/>
    <property type="match status" value="1"/>
</dbReference>
<reference evidence="4" key="1">
    <citation type="journal article" date="2019" name="Int. J. Syst. Evol. Microbiol.">
        <title>The Global Catalogue of Microorganisms (GCM) 10K type strain sequencing project: providing services to taxonomists for standard genome sequencing and annotation.</title>
        <authorList>
            <consortium name="The Broad Institute Genomics Platform"/>
            <consortium name="The Broad Institute Genome Sequencing Center for Infectious Disease"/>
            <person name="Wu L."/>
            <person name="Ma J."/>
        </authorList>
    </citation>
    <scope>NUCLEOTIDE SEQUENCE [LARGE SCALE GENOMIC DNA]</scope>
    <source>
        <strain evidence="4">JCM 17137</strain>
    </source>
</reference>
<sequence length="354" mass="37121">MDRPHESRAAPAGETAEVAEKTAPGGSDGRTTMRAVVHDTYGSADVLYLSEIEVPRPGEDEVVVQVEAAGVGRDVWHMMTGLPYLGRLAFGLRAPKDRVRGRDVAGRVTAVGAKVTRLRPGDAVMGVCEGSFAQYARAKESKLAYLPPGLTAVQAAAAPIAGCTALQALRERGGLRAGQRVLVIGASGGVGTFAVQLATAMGARVTGVCSAAKADLVRSLGVERVIDYAGEDIAAEGPVYDLIIDIAGQRRLSHLRRALNREGTLVIVGGEGGDRLTGGLGRQLGALVLSPLVRQRLRMLVASEHHAGLEALNEFLQAGTVTPAIDTTYPLERAAEAVRRLESEQARGKVVVTV</sequence>
<dbReference type="PANTHER" id="PTHR44013">
    <property type="entry name" value="ZINC-TYPE ALCOHOL DEHYDROGENASE-LIKE PROTEIN C16A3.02C"/>
    <property type="match status" value="1"/>
</dbReference>
<dbReference type="InterPro" id="IPR013154">
    <property type="entry name" value="ADH-like_N"/>
</dbReference>
<dbReference type="SUPFAM" id="SSF50129">
    <property type="entry name" value="GroES-like"/>
    <property type="match status" value="1"/>
</dbReference>
<comment type="caution">
    <text evidence="3">The sequence shown here is derived from an EMBL/GenBank/DDBJ whole genome shotgun (WGS) entry which is preliminary data.</text>
</comment>
<evidence type="ECO:0000259" key="2">
    <source>
        <dbReference type="SMART" id="SM00829"/>
    </source>
</evidence>
<gene>
    <name evidence="3" type="ORF">GCM10022402_36060</name>
</gene>
<dbReference type="SUPFAM" id="SSF51735">
    <property type="entry name" value="NAD(P)-binding Rossmann-fold domains"/>
    <property type="match status" value="1"/>
</dbReference>
<organism evidence="3 4">
    <name type="scientific">Salinactinospora qingdaonensis</name>
    <dbReference type="NCBI Taxonomy" id="702744"/>
    <lineage>
        <taxon>Bacteria</taxon>
        <taxon>Bacillati</taxon>
        <taxon>Actinomycetota</taxon>
        <taxon>Actinomycetes</taxon>
        <taxon>Streptosporangiales</taxon>
        <taxon>Nocardiopsidaceae</taxon>
        <taxon>Salinactinospora</taxon>
    </lineage>
</organism>
<dbReference type="CDD" id="cd08267">
    <property type="entry name" value="MDR1"/>
    <property type="match status" value="1"/>
</dbReference>
<dbReference type="SMART" id="SM00829">
    <property type="entry name" value="PKS_ER"/>
    <property type="match status" value="1"/>
</dbReference>
<evidence type="ECO:0000313" key="4">
    <source>
        <dbReference type="Proteomes" id="UP001500908"/>
    </source>
</evidence>
<feature type="domain" description="Enoyl reductase (ER)" evidence="2">
    <location>
        <begin position="42"/>
        <end position="352"/>
    </location>
</feature>
<dbReference type="Gene3D" id="3.40.50.720">
    <property type="entry name" value="NAD(P)-binding Rossmann-like Domain"/>
    <property type="match status" value="1"/>
</dbReference>
<dbReference type="RefSeq" id="WP_344973455.1">
    <property type="nucleotide sequence ID" value="NZ_BAABDD010000019.1"/>
</dbReference>
<name>A0ABP7G4C5_9ACTN</name>
<protein>
    <submittedName>
        <fullName evidence="3">NAD(P)-dependent alcohol dehydrogenase</fullName>
    </submittedName>
</protein>
<dbReference type="Proteomes" id="UP001500908">
    <property type="component" value="Unassembled WGS sequence"/>
</dbReference>
<accession>A0ABP7G4C5</accession>
<dbReference type="PANTHER" id="PTHR44013:SF1">
    <property type="entry name" value="ZINC-TYPE ALCOHOL DEHYDROGENASE-LIKE PROTEIN C16A3.02C"/>
    <property type="match status" value="1"/>
</dbReference>
<dbReference type="Gene3D" id="3.90.180.10">
    <property type="entry name" value="Medium-chain alcohol dehydrogenases, catalytic domain"/>
    <property type="match status" value="1"/>
</dbReference>
<dbReference type="InterPro" id="IPR036291">
    <property type="entry name" value="NAD(P)-bd_dom_sf"/>
</dbReference>
<feature type="region of interest" description="Disordered" evidence="1">
    <location>
        <begin position="1"/>
        <end position="32"/>
    </location>
</feature>
<evidence type="ECO:0000313" key="3">
    <source>
        <dbReference type="EMBL" id="GAA3754182.1"/>
    </source>
</evidence>
<dbReference type="InterPro" id="IPR020843">
    <property type="entry name" value="ER"/>
</dbReference>
<proteinExistence type="predicted"/>